<dbReference type="CDD" id="cd18024">
    <property type="entry name" value="DEXHc_Mtr4-like"/>
    <property type="match status" value="1"/>
</dbReference>
<dbReference type="InterPro" id="IPR001223">
    <property type="entry name" value="Glyco_hydro18_cat"/>
</dbReference>
<dbReference type="InterPro" id="IPR011545">
    <property type="entry name" value="DEAD/DEAH_box_helicase_dom"/>
</dbReference>
<evidence type="ECO:0000256" key="12">
    <source>
        <dbReference type="ARBA" id="ARBA00023326"/>
    </source>
</evidence>
<organism evidence="18 19">
    <name type="scientific">Agrocybe pediades</name>
    <dbReference type="NCBI Taxonomy" id="84607"/>
    <lineage>
        <taxon>Eukaryota</taxon>
        <taxon>Fungi</taxon>
        <taxon>Dikarya</taxon>
        <taxon>Basidiomycota</taxon>
        <taxon>Agaricomycotina</taxon>
        <taxon>Agaricomycetes</taxon>
        <taxon>Agaricomycetidae</taxon>
        <taxon>Agaricales</taxon>
        <taxon>Agaricineae</taxon>
        <taxon>Strophariaceae</taxon>
        <taxon>Agrocybe</taxon>
    </lineage>
</organism>
<feature type="compositionally biased region" description="Acidic residues" evidence="14">
    <location>
        <begin position="595"/>
        <end position="604"/>
    </location>
</feature>
<dbReference type="InterPro" id="IPR017853">
    <property type="entry name" value="GH"/>
</dbReference>
<name>A0A8H4VHX9_9AGAR</name>
<gene>
    <name evidence="18" type="ORF">D9613_010589</name>
</gene>
<sequence>MCLLLSEFGQRLGRGYLRAKVQIGRLKPTFLYRLPASLSSPGLRAMAAQTAFKRLLLIASVALFAFAVNATQVMHRPDRYKAAPNRYRIETDPKTHVIHRRDSGKVSFAYFTNWGIYGANFQPTDIVSAPLTHILYSFADADPTSGAIKLTDSYADEQKHFPGDSWDETGNNLYGCLKQLYLLKLKQRNLKVLLSIGGWTYSQAGHFNFVTSASARATFVSNAVQLIEDYGFDGIDIDFEYPANTDQGQGLADLMTALRSAFNDLAARKGDKTPYLLTAAVAAGPANYANLKVPQMNSALSYWNLMAYDYAGSWLTFADNQANVYGGTRTGFSTDAAISFYLSSGASASKITMGMPLYGRAFENTAGIGQPYSGIGPGTIEAGIYSYNVLPLAGAQVFENTTDITSYSYNSATKELVSYDTPNIIKLKTQYLLSKGLAGSMFWELSTDKVGSASLVGTSANVLGSLDQTQNHINFPNSKWDNIKNNMGQGGSTPPTTTVPPTTSSPSPTSGGSCGGVATWSSSADTYGPRPGGPKEMYREALPESGLTRVLAKAAIARNDERGWQWRAASNASVTTWSKTFSVMNSNDLFSFLDDAGDDHENEEQNGMSVDSASVPLKTTQKRKADASPPQADEPNGHTVEPPQDHAGPSDPKKPRLSSPKPLVLDDFETEAKREVAASAGLTGNTTEEGSRLELRHQVRHQVAVPPGYHYVPISKHVPPAKPDREYKFELDPFQRVSVYAIQRNESVLVSAHTSAGKTVVAEYAIAQCLNRKQRVIYTSPIKALSNQKYREMLAEFGDVGLMTGDVTINPSASCLVMTTEILRSMLYRGSEIMREVAWVIFDEIHYMRDKERGVVWEETIILLPHTVRYVFLSATIPNAMQFAEWICKSHEQPCHVVYTDFRPTPLQHYLFPAGGEGIYLVVNEKGEFREDNFSKAMGKLQDTMGEDPADSKGGKGRKGKTKKGGDNKKGPSDISKIIKMIMLKNYNPVIVFSFSKRECEGLALTLSKFEFNSTEEQDLVSNIFNNAIENLAQDDRQLPQIANLLPLLRRGIGIHHGGLLPILKEVIEILFQEGLIKVLFATETFSIGLNMPAKTVVFTATRKFDGREFRTISGGEYIQMSGRAGRRGLDDRGVVIMMCDEKLDPADAKDMVLGQADRLDSAFHLGYNMILNLMKVEGISPEFMLERCFFQFQSSAGIPALEDELKKEEQTKSSTEIPDEALVSQYYDFRQQLDQMLSDFREVITHPTYALPFLQPGRLVKVKHQKLDFGWGIVINYQKRVPAKNKSGPKPEELPPHEQYIVDVLLNCAPGTSLPKEKTAVVPATPGGVQPCPPGKKGVPLVVPVLLSTLDGISHIRIVLPKDLRQDQARETVWKSVLEVQRRFPDGVALLDPIENMGIKDDKFKELVQKIAAMEHKMFSSPLHKDPRLPELYTLYSKKKESQERIRNLKRRIQATHDVLQLEELKCRKRVLRRLAFTDASDIVDMKGRVACEISSGDELLLTELIFNGVFNALQPEQCAALLSCFVFTEKSEQATKLKEELAAPLRVMQEFARRIAKVSKESKLAIDEDEYVQSFKVELMDAVVQWCRGASFSEICKVGAPVAFPDVTLKLTFVVKLTDQFEGSLIRVFRRLGELLRQMAQAAKVIGNAELKEKFEKASEMLERPNSVIFCSSLYL</sequence>
<dbReference type="GO" id="GO:0006032">
    <property type="term" value="P:chitin catabolic process"/>
    <property type="evidence" value="ECO:0007669"/>
    <property type="project" value="UniProtKB-KW"/>
</dbReference>
<keyword evidence="6" id="KW-0347">Helicase</keyword>
<dbReference type="InterPro" id="IPR027417">
    <property type="entry name" value="P-loop_NTPase"/>
</dbReference>
<dbReference type="CDD" id="cd18795">
    <property type="entry name" value="SF2_C_Ski2"/>
    <property type="match status" value="1"/>
</dbReference>
<dbReference type="Gene3D" id="2.40.30.300">
    <property type="match status" value="1"/>
</dbReference>
<dbReference type="Pfam" id="PF08148">
    <property type="entry name" value="DSHCT"/>
    <property type="match status" value="1"/>
</dbReference>
<keyword evidence="19" id="KW-1185">Reference proteome</keyword>
<dbReference type="Gene3D" id="1.10.3380.30">
    <property type="match status" value="1"/>
</dbReference>
<dbReference type="InterPro" id="IPR048392">
    <property type="entry name" value="MTR4-like_stalk"/>
</dbReference>
<dbReference type="GO" id="GO:0005524">
    <property type="term" value="F:ATP binding"/>
    <property type="evidence" value="ECO:0007669"/>
    <property type="project" value="UniProtKB-KW"/>
</dbReference>
<evidence type="ECO:0000256" key="2">
    <source>
        <dbReference type="ARBA" id="ARBA00004123"/>
    </source>
</evidence>
<evidence type="ECO:0000256" key="3">
    <source>
        <dbReference type="ARBA" id="ARBA00010140"/>
    </source>
</evidence>
<dbReference type="SUPFAM" id="SSF52540">
    <property type="entry name" value="P-loop containing nucleoside triphosphate hydrolases"/>
    <property type="match status" value="1"/>
</dbReference>
<dbReference type="InterPro" id="IPR001650">
    <property type="entry name" value="Helicase_C-like"/>
</dbReference>
<evidence type="ECO:0000256" key="10">
    <source>
        <dbReference type="ARBA" id="ARBA00023277"/>
    </source>
</evidence>
<evidence type="ECO:0000259" key="16">
    <source>
        <dbReference type="PROSITE" id="PS51194"/>
    </source>
</evidence>
<dbReference type="Proteomes" id="UP000521872">
    <property type="component" value="Unassembled WGS sequence"/>
</dbReference>
<evidence type="ECO:0000256" key="7">
    <source>
        <dbReference type="ARBA" id="ARBA00022840"/>
    </source>
</evidence>
<dbReference type="GO" id="GO:0000460">
    <property type="term" value="P:maturation of 5.8S rRNA"/>
    <property type="evidence" value="ECO:0007669"/>
    <property type="project" value="TreeGrafter"/>
</dbReference>
<feature type="domain" description="Helicase C-terminal" evidence="16">
    <location>
        <begin position="974"/>
        <end position="1178"/>
    </location>
</feature>
<keyword evidence="9" id="KW-0539">Nucleus</keyword>
<dbReference type="FunFam" id="2.40.30.300:FF:000001">
    <property type="entry name" value="Mtr4 exosome RNA helicase"/>
    <property type="match status" value="1"/>
</dbReference>
<comment type="similarity">
    <text evidence="3">Belongs to the helicase family. SKI2 subfamily.</text>
</comment>
<reference evidence="18 19" key="1">
    <citation type="submission" date="2019-12" db="EMBL/GenBank/DDBJ databases">
        <authorList>
            <person name="Floudas D."/>
            <person name="Bentzer J."/>
            <person name="Ahren D."/>
            <person name="Johansson T."/>
            <person name="Persson P."/>
            <person name="Tunlid A."/>
        </authorList>
    </citation>
    <scope>NUCLEOTIDE SEQUENCE [LARGE SCALE GENOMIC DNA]</scope>
    <source>
        <strain evidence="18 19">CBS 102.39</strain>
    </source>
</reference>
<evidence type="ECO:0000256" key="13">
    <source>
        <dbReference type="RuleBase" id="RU000489"/>
    </source>
</evidence>
<dbReference type="PROSITE" id="PS51910">
    <property type="entry name" value="GH18_2"/>
    <property type="match status" value="1"/>
</dbReference>
<dbReference type="PANTHER" id="PTHR12131:SF7">
    <property type="entry name" value="EXOSOME RNA HELICASE MTR4"/>
    <property type="match status" value="1"/>
</dbReference>
<dbReference type="CDD" id="cd06548">
    <property type="entry name" value="GH18_chitinase"/>
    <property type="match status" value="1"/>
</dbReference>
<evidence type="ECO:0000256" key="5">
    <source>
        <dbReference type="ARBA" id="ARBA00022801"/>
    </source>
</evidence>
<dbReference type="GO" id="GO:0000272">
    <property type="term" value="P:polysaccharide catabolic process"/>
    <property type="evidence" value="ECO:0007669"/>
    <property type="project" value="UniProtKB-KW"/>
</dbReference>
<dbReference type="InterPro" id="IPR011583">
    <property type="entry name" value="Chitinase_II/V-like_cat"/>
</dbReference>
<dbReference type="InterPro" id="IPR014001">
    <property type="entry name" value="Helicase_ATP-bd"/>
</dbReference>
<dbReference type="InterPro" id="IPR001579">
    <property type="entry name" value="Glyco_hydro_18_chit_AS"/>
</dbReference>
<feature type="domain" description="GH18" evidence="17">
    <location>
        <begin position="105"/>
        <end position="466"/>
    </location>
</feature>
<dbReference type="Gene3D" id="3.40.50.300">
    <property type="entry name" value="P-loop containing nucleotide triphosphate hydrolases"/>
    <property type="match status" value="2"/>
</dbReference>
<dbReference type="Gene3D" id="3.20.20.80">
    <property type="entry name" value="Glycosidases"/>
    <property type="match status" value="1"/>
</dbReference>
<evidence type="ECO:0000256" key="4">
    <source>
        <dbReference type="ARBA" id="ARBA00022741"/>
    </source>
</evidence>
<accession>A0A8H4VHX9</accession>
<proteinExistence type="inferred from homology"/>
<evidence type="ECO:0000256" key="14">
    <source>
        <dbReference type="SAM" id="MobiDB-lite"/>
    </source>
</evidence>
<evidence type="ECO:0000259" key="15">
    <source>
        <dbReference type="PROSITE" id="PS51192"/>
    </source>
</evidence>
<evidence type="ECO:0000256" key="6">
    <source>
        <dbReference type="ARBA" id="ARBA00022806"/>
    </source>
</evidence>
<dbReference type="InterPro" id="IPR025696">
    <property type="entry name" value="Beta-barrel_MTR4"/>
</dbReference>
<dbReference type="SMART" id="SM01142">
    <property type="entry name" value="DSHCT"/>
    <property type="match status" value="1"/>
</dbReference>
<dbReference type="SMART" id="SM00636">
    <property type="entry name" value="Glyco_18"/>
    <property type="match status" value="1"/>
</dbReference>
<keyword evidence="7" id="KW-0067">ATP-binding</keyword>
<comment type="subcellular location">
    <subcellularLocation>
        <location evidence="2">Nucleus</location>
    </subcellularLocation>
</comment>
<keyword evidence="12" id="KW-0624">Polysaccharide degradation</keyword>
<dbReference type="Pfam" id="PF00271">
    <property type="entry name" value="Helicase_C"/>
    <property type="match status" value="1"/>
</dbReference>
<feature type="region of interest" description="Disordered" evidence="14">
    <location>
        <begin position="482"/>
        <end position="538"/>
    </location>
</feature>
<dbReference type="SUPFAM" id="SSF51445">
    <property type="entry name" value="(Trans)glycosidases"/>
    <property type="match status" value="1"/>
</dbReference>
<keyword evidence="8" id="KW-0146">Chitin degradation</keyword>
<feature type="compositionally biased region" description="Low complexity" evidence="14">
    <location>
        <begin position="492"/>
        <end position="511"/>
    </location>
</feature>
<dbReference type="Pfam" id="PF00704">
    <property type="entry name" value="Glyco_hydro_18"/>
    <property type="match status" value="1"/>
</dbReference>
<dbReference type="PANTHER" id="PTHR12131">
    <property type="entry name" value="ATP-DEPENDENT RNA AND DNA HELICASE"/>
    <property type="match status" value="1"/>
</dbReference>
<dbReference type="FunFam" id="3.40.50.300:FF:000083">
    <property type="entry name" value="ATP-dependent RNA helicase DOB1"/>
    <property type="match status" value="1"/>
</dbReference>
<dbReference type="GO" id="GO:0005634">
    <property type="term" value="C:nucleus"/>
    <property type="evidence" value="ECO:0007669"/>
    <property type="project" value="UniProtKB-SubCell"/>
</dbReference>
<dbReference type="InterPro" id="IPR012961">
    <property type="entry name" value="Ski2/MTR4_C"/>
</dbReference>
<evidence type="ECO:0000313" key="19">
    <source>
        <dbReference type="Proteomes" id="UP000521872"/>
    </source>
</evidence>
<dbReference type="CDD" id="cd13154">
    <property type="entry name" value="KOW_Mtr4"/>
    <property type="match status" value="1"/>
</dbReference>
<dbReference type="GO" id="GO:0006401">
    <property type="term" value="P:RNA catabolic process"/>
    <property type="evidence" value="ECO:0007669"/>
    <property type="project" value="UniProtKB-ARBA"/>
</dbReference>
<dbReference type="Pfam" id="PF21408">
    <property type="entry name" value="MTR4-like_stalk"/>
    <property type="match status" value="1"/>
</dbReference>
<dbReference type="PROSITE" id="PS01095">
    <property type="entry name" value="GH18_1"/>
    <property type="match status" value="1"/>
</dbReference>
<keyword evidence="4" id="KW-0547">Nucleotide-binding</keyword>
<keyword evidence="11 13" id="KW-0326">Glycosidase</keyword>
<evidence type="ECO:0000256" key="8">
    <source>
        <dbReference type="ARBA" id="ARBA00023024"/>
    </source>
</evidence>
<dbReference type="GO" id="GO:0003676">
    <property type="term" value="F:nucleic acid binding"/>
    <property type="evidence" value="ECO:0007669"/>
    <property type="project" value="InterPro"/>
</dbReference>
<dbReference type="EMBL" id="JAACJL010000059">
    <property type="protein sequence ID" value="KAF4609927.1"/>
    <property type="molecule type" value="Genomic_DNA"/>
</dbReference>
<keyword evidence="10" id="KW-0119">Carbohydrate metabolism</keyword>
<dbReference type="PROSITE" id="PS51194">
    <property type="entry name" value="HELICASE_CTER"/>
    <property type="match status" value="1"/>
</dbReference>
<dbReference type="Pfam" id="PF13234">
    <property type="entry name" value="MTR4_beta-barrel"/>
    <property type="match status" value="1"/>
</dbReference>
<dbReference type="GO" id="GO:0004386">
    <property type="term" value="F:helicase activity"/>
    <property type="evidence" value="ECO:0007669"/>
    <property type="project" value="UniProtKB-KW"/>
</dbReference>
<comment type="catalytic activity">
    <reaction evidence="1">
        <text>Random endo-hydrolysis of N-acetyl-beta-D-glucosaminide (1-&gt;4)-beta-linkages in chitin and chitodextrins.</text>
        <dbReference type="EC" id="3.2.1.14"/>
    </reaction>
</comment>
<evidence type="ECO:0000313" key="18">
    <source>
        <dbReference type="EMBL" id="KAF4609927.1"/>
    </source>
</evidence>
<dbReference type="SMART" id="SM00490">
    <property type="entry name" value="HELICc"/>
    <property type="match status" value="1"/>
</dbReference>
<feature type="region of interest" description="Disordered" evidence="14">
    <location>
        <begin position="595"/>
        <end position="662"/>
    </location>
</feature>
<dbReference type="Pfam" id="PF00270">
    <property type="entry name" value="DEAD"/>
    <property type="match status" value="1"/>
</dbReference>
<comment type="caution">
    <text evidence="18">The sequence shown here is derived from an EMBL/GenBank/DDBJ whole genome shotgun (WGS) entry which is preliminary data.</text>
</comment>
<dbReference type="Gene3D" id="3.10.50.10">
    <property type="match status" value="1"/>
</dbReference>
<evidence type="ECO:0000256" key="9">
    <source>
        <dbReference type="ARBA" id="ARBA00023242"/>
    </source>
</evidence>
<protein>
    <recommendedName>
        <fullName evidence="20">Chitinase</fullName>
    </recommendedName>
</protein>
<keyword evidence="5 13" id="KW-0378">Hydrolase</keyword>
<dbReference type="GO" id="GO:0008843">
    <property type="term" value="F:endochitinase activity"/>
    <property type="evidence" value="ECO:0007669"/>
    <property type="project" value="UniProtKB-EC"/>
</dbReference>
<dbReference type="InterPro" id="IPR029070">
    <property type="entry name" value="Chitinase_insertion_sf"/>
</dbReference>
<evidence type="ECO:0000256" key="1">
    <source>
        <dbReference type="ARBA" id="ARBA00000822"/>
    </source>
</evidence>
<dbReference type="InterPro" id="IPR050699">
    <property type="entry name" value="RNA-DNA_Helicase"/>
</dbReference>
<dbReference type="GO" id="GO:0008061">
    <property type="term" value="F:chitin binding"/>
    <property type="evidence" value="ECO:0007669"/>
    <property type="project" value="InterPro"/>
</dbReference>
<evidence type="ECO:0008006" key="20">
    <source>
        <dbReference type="Google" id="ProtNLM"/>
    </source>
</evidence>
<evidence type="ECO:0000259" key="17">
    <source>
        <dbReference type="PROSITE" id="PS51910"/>
    </source>
</evidence>
<dbReference type="FunFam" id="3.40.50.300:FF:000141">
    <property type="entry name" value="ATP-dependent RNA helicase DOB1"/>
    <property type="match status" value="1"/>
</dbReference>
<feature type="region of interest" description="Disordered" evidence="14">
    <location>
        <begin position="940"/>
        <end position="972"/>
    </location>
</feature>
<feature type="domain" description="Helicase ATP-binding" evidence="15">
    <location>
        <begin position="739"/>
        <end position="895"/>
    </location>
</feature>
<dbReference type="SUPFAM" id="SSF54556">
    <property type="entry name" value="Chitinase insertion domain"/>
    <property type="match status" value="1"/>
</dbReference>
<evidence type="ECO:0000256" key="11">
    <source>
        <dbReference type="ARBA" id="ARBA00023295"/>
    </source>
</evidence>
<dbReference type="PROSITE" id="PS51192">
    <property type="entry name" value="HELICASE_ATP_BIND_1"/>
    <property type="match status" value="1"/>
</dbReference>
<dbReference type="SMART" id="SM00487">
    <property type="entry name" value="DEXDc"/>
    <property type="match status" value="1"/>
</dbReference>